<name>A0A8H3EKK5_9LECA</name>
<protein>
    <submittedName>
        <fullName evidence="1">Uncharacterized protein</fullName>
    </submittedName>
</protein>
<proteinExistence type="predicted"/>
<dbReference type="AlphaFoldDB" id="A0A8H3EKK5"/>
<reference evidence="1" key="1">
    <citation type="submission" date="2021-03" db="EMBL/GenBank/DDBJ databases">
        <authorList>
            <person name="Tagirdzhanova G."/>
        </authorList>
    </citation>
    <scope>NUCLEOTIDE SEQUENCE</scope>
</reference>
<accession>A0A8H3EKK5</accession>
<evidence type="ECO:0000313" key="2">
    <source>
        <dbReference type="Proteomes" id="UP000664203"/>
    </source>
</evidence>
<dbReference type="EMBL" id="CAJPDR010000028">
    <property type="protein sequence ID" value="CAF9908416.1"/>
    <property type="molecule type" value="Genomic_DNA"/>
</dbReference>
<comment type="caution">
    <text evidence="1">The sequence shown here is derived from an EMBL/GenBank/DDBJ whole genome shotgun (WGS) entry which is preliminary data.</text>
</comment>
<dbReference type="OrthoDB" id="5350396at2759"/>
<evidence type="ECO:0000313" key="1">
    <source>
        <dbReference type="EMBL" id="CAF9908416.1"/>
    </source>
</evidence>
<dbReference type="Proteomes" id="UP000664203">
    <property type="component" value="Unassembled WGS sequence"/>
</dbReference>
<keyword evidence="2" id="KW-1185">Reference proteome</keyword>
<sequence length="203" mass="22383">MDTNLRLRLLQTIFASSHRLILLRRRLALACFFGDIGYLSQRSDDTIDPIGIARHLEGPQFMTSNATDYSELAAAIGILSIAIDCGDPPSSPCATEEEKAFNRDIDVLSFKIKSMFADIVDTGASHVGRTEAKEVLEAFQYRLLYGVRTKPPPKKSLFGDSTVEGTADRHIMEAFVEKGSQKTSFALPDSVQRHGKLRTMAAS</sequence>
<gene>
    <name evidence="1" type="ORF">ALECFALPRED_004525</name>
</gene>
<organism evidence="1 2">
    <name type="scientific">Alectoria fallacina</name>
    <dbReference type="NCBI Taxonomy" id="1903189"/>
    <lineage>
        <taxon>Eukaryota</taxon>
        <taxon>Fungi</taxon>
        <taxon>Dikarya</taxon>
        <taxon>Ascomycota</taxon>
        <taxon>Pezizomycotina</taxon>
        <taxon>Lecanoromycetes</taxon>
        <taxon>OSLEUM clade</taxon>
        <taxon>Lecanoromycetidae</taxon>
        <taxon>Lecanorales</taxon>
        <taxon>Lecanorineae</taxon>
        <taxon>Parmeliaceae</taxon>
        <taxon>Alectoria</taxon>
    </lineage>
</organism>